<proteinExistence type="predicted"/>
<evidence type="ECO:0000313" key="1">
    <source>
        <dbReference type="EMBL" id="OGK06444.1"/>
    </source>
</evidence>
<dbReference type="Proteomes" id="UP000179243">
    <property type="component" value="Unassembled WGS sequence"/>
</dbReference>
<dbReference type="AlphaFoldDB" id="A0A1F7FI91"/>
<name>A0A1F7FI91_UNCRA</name>
<gene>
    <name evidence="1" type="ORF">A2519_11835</name>
</gene>
<accession>A0A1F7FI91</accession>
<protein>
    <submittedName>
        <fullName evidence="1">Uncharacterized protein</fullName>
    </submittedName>
</protein>
<evidence type="ECO:0000313" key="2">
    <source>
        <dbReference type="Proteomes" id="UP000179243"/>
    </source>
</evidence>
<sequence length="101" mass="11075">MKHPLKTTFTVAAMGTVAYAAWRLFFRHRMGPVEKAGHAVDATAKKAAENLEKAAAAIEETSDFGLGRRFGQNIDEALGETKAALHMASRVVHEAIQRLKR</sequence>
<dbReference type="EMBL" id="MFYX01000031">
    <property type="protein sequence ID" value="OGK06444.1"/>
    <property type="molecule type" value="Genomic_DNA"/>
</dbReference>
<organism evidence="1 2">
    <name type="scientific">Candidatus Raymondbacteria bacterium RIFOXYD12_FULL_49_13</name>
    <dbReference type="NCBI Taxonomy" id="1817890"/>
    <lineage>
        <taxon>Bacteria</taxon>
        <taxon>Raymondiibacteriota</taxon>
    </lineage>
</organism>
<reference evidence="1 2" key="1">
    <citation type="journal article" date="2016" name="Nat. Commun.">
        <title>Thousands of microbial genomes shed light on interconnected biogeochemical processes in an aquifer system.</title>
        <authorList>
            <person name="Anantharaman K."/>
            <person name="Brown C.T."/>
            <person name="Hug L.A."/>
            <person name="Sharon I."/>
            <person name="Castelle C.J."/>
            <person name="Probst A.J."/>
            <person name="Thomas B.C."/>
            <person name="Singh A."/>
            <person name="Wilkins M.J."/>
            <person name="Karaoz U."/>
            <person name="Brodie E.L."/>
            <person name="Williams K.H."/>
            <person name="Hubbard S.S."/>
            <person name="Banfield J.F."/>
        </authorList>
    </citation>
    <scope>NUCLEOTIDE SEQUENCE [LARGE SCALE GENOMIC DNA]</scope>
</reference>
<comment type="caution">
    <text evidence="1">The sequence shown here is derived from an EMBL/GenBank/DDBJ whole genome shotgun (WGS) entry which is preliminary data.</text>
</comment>